<sequence>MKRGNEREKDENGLDPIKTHFPGVGNLLFIGPRGPHGGMAGPGDPVGSQSSSPPRCATLCCNDTIASWYDISVQATKATTSVSTDSAKPAHNQTIILEHRLAGIARWVAAAFVSSLVSGVRFSIAAGHTARTPHRAARHCIIVATAAEEQSTPN</sequence>
<accession>A0A2T7PZM3</accession>
<keyword evidence="2" id="KW-1185">Reference proteome</keyword>
<evidence type="ECO:0000313" key="2">
    <source>
        <dbReference type="Proteomes" id="UP000245119"/>
    </source>
</evidence>
<organism evidence="1 2">
    <name type="scientific">Pomacea canaliculata</name>
    <name type="common">Golden apple snail</name>
    <dbReference type="NCBI Taxonomy" id="400727"/>
    <lineage>
        <taxon>Eukaryota</taxon>
        <taxon>Metazoa</taxon>
        <taxon>Spiralia</taxon>
        <taxon>Lophotrochozoa</taxon>
        <taxon>Mollusca</taxon>
        <taxon>Gastropoda</taxon>
        <taxon>Caenogastropoda</taxon>
        <taxon>Architaenioglossa</taxon>
        <taxon>Ampullarioidea</taxon>
        <taxon>Ampullariidae</taxon>
        <taxon>Pomacea</taxon>
    </lineage>
</organism>
<evidence type="ECO:0000313" key="1">
    <source>
        <dbReference type="EMBL" id="PVD38875.1"/>
    </source>
</evidence>
<dbReference type="EMBL" id="PZQS01000001">
    <property type="protein sequence ID" value="PVD38875.1"/>
    <property type="molecule type" value="Genomic_DNA"/>
</dbReference>
<gene>
    <name evidence="1" type="ORF">C0Q70_01500</name>
</gene>
<protein>
    <submittedName>
        <fullName evidence="1">Uncharacterized protein</fullName>
    </submittedName>
</protein>
<dbReference type="Proteomes" id="UP000245119">
    <property type="component" value="Linkage Group LG1"/>
</dbReference>
<dbReference type="AlphaFoldDB" id="A0A2T7PZM3"/>
<proteinExistence type="predicted"/>
<reference evidence="1 2" key="1">
    <citation type="submission" date="2018-04" db="EMBL/GenBank/DDBJ databases">
        <title>The genome of golden apple snail Pomacea canaliculata provides insight into stress tolerance and invasive adaptation.</title>
        <authorList>
            <person name="Liu C."/>
            <person name="Liu B."/>
            <person name="Ren Y."/>
            <person name="Zhang Y."/>
            <person name="Wang H."/>
            <person name="Li S."/>
            <person name="Jiang F."/>
            <person name="Yin L."/>
            <person name="Zhang G."/>
            <person name="Qian W."/>
            <person name="Fan W."/>
        </authorList>
    </citation>
    <scope>NUCLEOTIDE SEQUENCE [LARGE SCALE GENOMIC DNA]</scope>
    <source>
        <strain evidence="1">SZHN2017</strain>
        <tissue evidence="1">Muscle</tissue>
    </source>
</reference>
<name>A0A2T7PZM3_POMCA</name>
<comment type="caution">
    <text evidence="1">The sequence shown here is derived from an EMBL/GenBank/DDBJ whole genome shotgun (WGS) entry which is preliminary data.</text>
</comment>